<gene>
    <name evidence="1" type="ORF">Y1Q_0005215</name>
</gene>
<protein>
    <submittedName>
        <fullName evidence="1">Uncharacterized protein</fullName>
    </submittedName>
</protein>
<name>A0A151MT23_ALLMI</name>
<dbReference type="AlphaFoldDB" id="A0A151MT23"/>
<accession>A0A151MT23</accession>
<keyword evidence="2" id="KW-1185">Reference proteome</keyword>
<sequence>MEVQVIWIFLYHYPYFTTGETEAQRNYVTWTAFPFPSGYYKISLLDHNVQGRRLTDTSTNRYTIFAWAMSNTWVRYTTFPAPLQHWSDTKRKGVGKRICFTKNCLVDNT</sequence>
<proteinExistence type="predicted"/>
<organism evidence="1 2">
    <name type="scientific">Alligator mississippiensis</name>
    <name type="common">American alligator</name>
    <dbReference type="NCBI Taxonomy" id="8496"/>
    <lineage>
        <taxon>Eukaryota</taxon>
        <taxon>Metazoa</taxon>
        <taxon>Chordata</taxon>
        <taxon>Craniata</taxon>
        <taxon>Vertebrata</taxon>
        <taxon>Euteleostomi</taxon>
        <taxon>Archelosauria</taxon>
        <taxon>Archosauria</taxon>
        <taxon>Crocodylia</taxon>
        <taxon>Alligatoridae</taxon>
        <taxon>Alligatorinae</taxon>
        <taxon>Alligator</taxon>
    </lineage>
</organism>
<dbReference type="Proteomes" id="UP000050525">
    <property type="component" value="Unassembled WGS sequence"/>
</dbReference>
<reference evidence="1 2" key="1">
    <citation type="journal article" date="2012" name="Genome Biol.">
        <title>Sequencing three crocodilian genomes to illuminate the evolution of archosaurs and amniotes.</title>
        <authorList>
            <person name="St John J.A."/>
            <person name="Braun E.L."/>
            <person name="Isberg S.R."/>
            <person name="Miles L.G."/>
            <person name="Chong A.Y."/>
            <person name="Gongora J."/>
            <person name="Dalzell P."/>
            <person name="Moran C."/>
            <person name="Bed'hom B."/>
            <person name="Abzhanov A."/>
            <person name="Burgess S.C."/>
            <person name="Cooksey A.M."/>
            <person name="Castoe T.A."/>
            <person name="Crawford N.G."/>
            <person name="Densmore L.D."/>
            <person name="Drew J.C."/>
            <person name="Edwards S.V."/>
            <person name="Faircloth B.C."/>
            <person name="Fujita M.K."/>
            <person name="Greenwold M.J."/>
            <person name="Hoffmann F.G."/>
            <person name="Howard J.M."/>
            <person name="Iguchi T."/>
            <person name="Janes D.E."/>
            <person name="Khan S.Y."/>
            <person name="Kohno S."/>
            <person name="de Koning A.J."/>
            <person name="Lance S.L."/>
            <person name="McCarthy F.M."/>
            <person name="McCormack J.E."/>
            <person name="Merchant M.E."/>
            <person name="Peterson D.G."/>
            <person name="Pollock D.D."/>
            <person name="Pourmand N."/>
            <person name="Raney B.J."/>
            <person name="Roessler K.A."/>
            <person name="Sanford J.R."/>
            <person name="Sawyer R.H."/>
            <person name="Schmidt C.J."/>
            <person name="Triplett E.W."/>
            <person name="Tuberville T.D."/>
            <person name="Venegas-Anaya M."/>
            <person name="Howard J.T."/>
            <person name="Jarvis E.D."/>
            <person name="Guillette L.J.Jr."/>
            <person name="Glenn T.C."/>
            <person name="Green R.E."/>
            <person name="Ray D.A."/>
        </authorList>
    </citation>
    <scope>NUCLEOTIDE SEQUENCE [LARGE SCALE GENOMIC DNA]</scope>
    <source>
        <strain evidence="1">KSC_2009_1</strain>
    </source>
</reference>
<comment type="caution">
    <text evidence="1">The sequence shown here is derived from an EMBL/GenBank/DDBJ whole genome shotgun (WGS) entry which is preliminary data.</text>
</comment>
<evidence type="ECO:0000313" key="1">
    <source>
        <dbReference type="EMBL" id="KYO27650.1"/>
    </source>
</evidence>
<evidence type="ECO:0000313" key="2">
    <source>
        <dbReference type="Proteomes" id="UP000050525"/>
    </source>
</evidence>
<dbReference type="EMBL" id="AKHW03005127">
    <property type="protein sequence ID" value="KYO27650.1"/>
    <property type="molecule type" value="Genomic_DNA"/>
</dbReference>